<dbReference type="Proteomes" id="UP000095210">
    <property type="component" value="Chromosome"/>
</dbReference>
<sequence length="183" mass="19403">MTVRSSLPGSGSELLGTRLRHLLELLEGDVAAVYADLGLTGFRPRFTPIVVLLHTDGPQSIRDIATATGVTHSAASQTIAQMVTEQLVILSTGSDARTRLARLTPKATRLIPALDAEWAATTAAVGELEAELSAPLSDVIDEALAALRRRSMRERIAAAASNQEPSNTARSATWDAISRVPNP</sequence>
<feature type="domain" description="HTH marR-type" evidence="2">
    <location>
        <begin position="32"/>
        <end position="137"/>
    </location>
</feature>
<evidence type="ECO:0000313" key="3">
    <source>
        <dbReference type="EMBL" id="AOS63514.1"/>
    </source>
</evidence>
<dbReference type="InterPro" id="IPR000835">
    <property type="entry name" value="HTH_MarR-typ"/>
</dbReference>
<dbReference type="AlphaFoldDB" id="A0AAC9HQ98"/>
<reference evidence="4" key="1">
    <citation type="submission" date="2016-03" db="EMBL/GenBank/DDBJ databases">
        <title>Complete genome sequence of the type strain Actinoalloteichus hymeniacidonis DSM 45092.</title>
        <authorList>
            <person name="Schaffert L."/>
            <person name="Albersmeier A."/>
            <person name="Winkler A."/>
            <person name="Kalinowski J."/>
            <person name="Zotchev S."/>
            <person name="Ruckert C."/>
        </authorList>
    </citation>
    <scope>NUCLEOTIDE SEQUENCE [LARGE SCALE GENOMIC DNA]</scope>
    <source>
        <strain evidence="4">HPA177(T) (DSM 45092(T))</strain>
    </source>
</reference>
<dbReference type="SUPFAM" id="SSF46785">
    <property type="entry name" value="Winged helix' DNA-binding domain"/>
    <property type="match status" value="1"/>
</dbReference>
<evidence type="ECO:0000256" key="1">
    <source>
        <dbReference type="SAM" id="MobiDB-lite"/>
    </source>
</evidence>
<name>A0AAC9HQ98_9PSEU</name>
<feature type="compositionally biased region" description="Polar residues" evidence="1">
    <location>
        <begin position="160"/>
        <end position="171"/>
    </location>
</feature>
<protein>
    <recommendedName>
        <fullName evidence="2">HTH marR-type domain-containing protein</fullName>
    </recommendedName>
</protein>
<accession>A0AAC9HQ98</accession>
<dbReference type="RefSeq" id="WP_069849309.1">
    <property type="nucleotide sequence ID" value="NZ_CP014859.1"/>
</dbReference>
<dbReference type="EMBL" id="CP014859">
    <property type="protein sequence ID" value="AOS63514.1"/>
    <property type="molecule type" value="Genomic_DNA"/>
</dbReference>
<evidence type="ECO:0000313" key="4">
    <source>
        <dbReference type="Proteomes" id="UP000095210"/>
    </source>
</evidence>
<proteinExistence type="predicted"/>
<dbReference type="KEGG" id="ahm:TL08_13500"/>
<dbReference type="Gene3D" id="1.10.10.10">
    <property type="entry name" value="Winged helix-like DNA-binding domain superfamily/Winged helix DNA-binding domain"/>
    <property type="match status" value="1"/>
</dbReference>
<evidence type="ECO:0000259" key="2">
    <source>
        <dbReference type="SMART" id="SM00347"/>
    </source>
</evidence>
<keyword evidence="4" id="KW-1185">Reference proteome</keyword>
<dbReference type="SMART" id="SM00347">
    <property type="entry name" value="HTH_MARR"/>
    <property type="match status" value="1"/>
</dbReference>
<dbReference type="GO" id="GO:0003700">
    <property type="term" value="F:DNA-binding transcription factor activity"/>
    <property type="evidence" value="ECO:0007669"/>
    <property type="project" value="InterPro"/>
</dbReference>
<gene>
    <name evidence="3" type="ORF">TL08_13500</name>
</gene>
<feature type="region of interest" description="Disordered" evidence="1">
    <location>
        <begin position="158"/>
        <end position="183"/>
    </location>
</feature>
<dbReference type="InterPro" id="IPR036390">
    <property type="entry name" value="WH_DNA-bd_sf"/>
</dbReference>
<dbReference type="InterPro" id="IPR036388">
    <property type="entry name" value="WH-like_DNA-bd_sf"/>
</dbReference>
<organism evidence="3 4">
    <name type="scientific">Actinoalloteichus hymeniacidonis</name>
    <dbReference type="NCBI Taxonomy" id="340345"/>
    <lineage>
        <taxon>Bacteria</taxon>
        <taxon>Bacillati</taxon>
        <taxon>Actinomycetota</taxon>
        <taxon>Actinomycetes</taxon>
        <taxon>Pseudonocardiales</taxon>
        <taxon>Pseudonocardiaceae</taxon>
        <taxon>Actinoalloteichus</taxon>
    </lineage>
</organism>